<sequence length="90" mass="9424">MPPPLNKIGEKFNELPLTSVVASPATNVARMIELANGLLLTASTIDFAGTLEMLAPLRGRSTKMAFAIGWPVESVGCVTRTAVSPAARSV</sequence>
<accession>A0ABP8MFZ8</accession>
<gene>
    <name evidence="1" type="ORF">GCM10023156_12490</name>
</gene>
<name>A0ABP8MFZ8_9BACT</name>
<keyword evidence="2" id="KW-1185">Reference proteome</keyword>
<dbReference type="Proteomes" id="UP001500840">
    <property type="component" value="Unassembled WGS sequence"/>
</dbReference>
<evidence type="ECO:0000313" key="1">
    <source>
        <dbReference type="EMBL" id="GAA4448815.1"/>
    </source>
</evidence>
<proteinExistence type="predicted"/>
<organism evidence="1 2">
    <name type="scientific">Novipirellula rosea</name>
    <dbReference type="NCBI Taxonomy" id="1031540"/>
    <lineage>
        <taxon>Bacteria</taxon>
        <taxon>Pseudomonadati</taxon>
        <taxon>Planctomycetota</taxon>
        <taxon>Planctomycetia</taxon>
        <taxon>Pirellulales</taxon>
        <taxon>Pirellulaceae</taxon>
        <taxon>Novipirellula</taxon>
    </lineage>
</organism>
<reference evidence="2" key="1">
    <citation type="journal article" date="2019" name="Int. J. Syst. Evol. Microbiol.">
        <title>The Global Catalogue of Microorganisms (GCM) 10K type strain sequencing project: providing services to taxonomists for standard genome sequencing and annotation.</title>
        <authorList>
            <consortium name="The Broad Institute Genomics Platform"/>
            <consortium name="The Broad Institute Genome Sequencing Center for Infectious Disease"/>
            <person name="Wu L."/>
            <person name="Ma J."/>
        </authorList>
    </citation>
    <scope>NUCLEOTIDE SEQUENCE [LARGE SCALE GENOMIC DNA]</scope>
    <source>
        <strain evidence="2">JCM 17759</strain>
    </source>
</reference>
<protein>
    <submittedName>
        <fullName evidence="1">Uncharacterized protein</fullName>
    </submittedName>
</protein>
<comment type="caution">
    <text evidence="1">The sequence shown here is derived from an EMBL/GenBank/DDBJ whole genome shotgun (WGS) entry which is preliminary data.</text>
</comment>
<dbReference type="EMBL" id="BAABGA010000017">
    <property type="protein sequence ID" value="GAA4448815.1"/>
    <property type="molecule type" value="Genomic_DNA"/>
</dbReference>
<evidence type="ECO:0000313" key="2">
    <source>
        <dbReference type="Proteomes" id="UP001500840"/>
    </source>
</evidence>